<keyword evidence="3" id="KW-1185">Reference proteome</keyword>
<dbReference type="AlphaFoldDB" id="A0A1M6ES59"/>
<gene>
    <name evidence="2" type="ORF">SAMN05444280_10798</name>
</gene>
<keyword evidence="1" id="KW-1133">Transmembrane helix</keyword>
<evidence type="ECO:0000256" key="1">
    <source>
        <dbReference type="SAM" id="Phobius"/>
    </source>
</evidence>
<accession>A0A1M6ES59</accession>
<protein>
    <submittedName>
        <fullName evidence="2">Uncharacterized protein</fullName>
    </submittedName>
</protein>
<keyword evidence="1" id="KW-0472">Membrane</keyword>
<dbReference type="STRING" id="1168035.SAMN05444280_10798"/>
<evidence type="ECO:0000313" key="2">
    <source>
        <dbReference type="EMBL" id="SHI88215.1"/>
    </source>
</evidence>
<keyword evidence="1" id="KW-0812">Transmembrane</keyword>
<evidence type="ECO:0000313" key="3">
    <source>
        <dbReference type="Proteomes" id="UP000184050"/>
    </source>
</evidence>
<dbReference type="Pfam" id="PF19765">
    <property type="entry name" value="DUF6252"/>
    <property type="match status" value="1"/>
</dbReference>
<dbReference type="InterPro" id="IPR046219">
    <property type="entry name" value="DUF6252"/>
</dbReference>
<dbReference type="EMBL" id="FQZE01000007">
    <property type="protein sequence ID" value="SHI88215.1"/>
    <property type="molecule type" value="Genomic_DNA"/>
</dbReference>
<proteinExistence type="predicted"/>
<organism evidence="2 3">
    <name type="scientific">Tangfeifania diversioriginum</name>
    <dbReference type="NCBI Taxonomy" id="1168035"/>
    <lineage>
        <taxon>Bacteria</taxon>
        <taxon>Pseudomonadati</taxon>
        <taxon>Bacteroidota</taxon>
        <taxon>Bacteroidia</taxon>
        <taxon>Marinilabiliales</taxon>
        <taxon>Prolixibacteraceae</taxon>
        <taxon>Tangfeifania</taxon>
    </lineage>
</organism>
<dbReference type="Proteomes" id="UP000184050">
    <property type="component" value="Unassembled WGS sequence"/>
</dbReference>
<reference evidence="2 3" key="1">
    <citation type="submission" date="2016-11" db="EMBL/GenBank/DDBJ databases">
        <authorList>
            <person name="Jaros S."/>
            <person name="Januszkiewicz K."/>
            <person name="Wedrychowicz H."/>
        </authorList>
    </citation>
    <scope>NUCLEOTIDE SEQUENCE [LARGE SCALE GENOMIC DNA]</scope>
    <source>
        <strain evidence="2 3">DSM 27063</strain>
    </source>
</reference>
<feature type="transmembrane region" description="Helical" evidence="1">
    <location>
        <begin position="27"/>
        <end position="46"/>
    </location>
</feature>
<sequence length="196" mass="21003">MKNKINKQNDSARIKNKYEIENRFKRYLATVKISASLMLIFGLLVLSGCSKNDSELENSPCESRTGNIMSAKVNGDQICTDLGSALLIKTNATQLTIVGLFSNANPAASITLNILNPETGTFEIADGQYGVDDGENIYIVGEEVGAGTVSITELSESRVKGTFEFTATGIDTSTDNPNGEQIEVSSGTFDFAILGE</sequence>
<name>A0A1M6ES59_9BACT</name>